<evidence type="ECO:0000256" key="3">
    <source>
        <dbReference type="SAM" id="Coils"/>
    </source>
</evidence>
<feature type="domain" description="Myosin tail" evidence="5">
    <location>
        <begin position="315"/>
        <end position="510"/>
    </location>
</feature>
<evidence type="ECO:0000256" key="2">
    <source>
        <dbReference type="ARBA" id="ARBA00040149"/>
    </source>
</evidence>
<feature type="compositionally biased region" description="Basic and acidic residues" evidence="4">
    <location>
        <begin position="136"/>
        <end position="177"/>
    </location>
</feature>
<evidence type="ECO:0000313" key="6">
    <source>
        <dbReference type="EMBL" id="AFO99611.1"/>
    </source>
</evidence>
<protein>
    <recommendedName>
        <fullName evidence="2">Coiled-coil domain-containing protein 102A</fullName>
    </recommendedName>
</protein>
<feature type="compositionally biased region" description="Basic and acidic residues" evidence="4">
    <location>
        <begin position="185"/>
        <end position="194"/>
    </location>
</feature>
<evidence type="ECO:0000259" key="5">
    <source>
        <dbReference type="Pfam" id="PF01576"/>
    </source>
</evidence>
<dbReference type="InterPro" id="IPR002928">
    <property type="entry name" value="Myosin_tail"/>
</dbReference>
<dbReference type="PANTHER" id="PTHR46292">
    <property type="entry name" value="COILED-COIL DOMAIN-CONTAINING PROTEIN 102A"/>
    <property type="match status" value="1"/>
</dbReference>
<evidence type="ECO:0000256" key="1">
    <source>
        <dbReference type="ARBA" id="ARBA00023054"/>
    </source>
</evidence>
<feature type="compositionally biased region" description="Acidic residues" evidence="4">
    <location>
        <begin position="530"/>
        <end position="543"/>
    </location>
</feature>
<dbReference type="Pfam" id="PF01576">
    <property type="entry name" value="Myosin_tail_1"/>
    <property type="match status" value="1"/>
</dbReference>
<feature type="coiled-coil region" evidence="3">
    <location>
        <begin position="253"/>
        <end position="301"/>
    </location>
</feature>
<feature type="region of interest" description="Disordered" evidence="4">
    <location>
        <begin position="1"/>
        <end position="59"/>
    </location>
</feature>
<sequence>MNQSGGSRAGETGQLSNASLLSSHSQQSIALQPERMCSPEPVLSTPKIGAQTPSPQLPLCMDGDWESREELRLRELEEARARAAQMEKTMRWWSDCTANWREKWSKVRAERNKSREEVRHLRQKLEALTKELTTVKREKQELSNENEQLRLEAERSKNDRHNEETLDNKLVSEKESESMNVPDQEPVRDLGSEKSSKNKEFELMEAIMKTKQDNSEAWDQRSTHSVRTSLSRQERNRLLWEEVAVIEEDATKVTALQLRLDESQKILQKEREDKSALSKHIERLETDLSQWKIKHEELIKSKQEVVIQLNILKDVHEDELGRISEDLEDELGARSSMDKKLADLRAEMERLQAENTAEWGKRERLETEKLNLERENKKLRAQIEDLEEVLAKKRKQAASALDTDLKSIQTELFEKNKELSDLRHIHAKLKKQYQEKMAELVHANRRVEQHEAEVKKLRLRVEELKKELAQAEDELDEAHNQARRLQRSLDEQTEQTESLQVQLEHLHTRLRRQQNPPLFGKRSSRFSPDDPSETGSDCEDDVPELQLQVP</sequence>
<organism evidence="6">
    <name type="scientific">Callorhinchus milii</name>
    <name type="common">Ghost shark</name>
    <dbReference type="NCBI Taxonomy" id="7868"/>
    <lineage>
        <taxon>Eukaryota</taxon>
        <taxon>Metazoa</taxon>
        <taxon>Chordata</taxon>
        <taxon>Craniata</taxon>
        <taxon>Vertebrata</taxon>
        <taxon>Chondrichthyes</taxon>
        <taxon>Holocephali</taxon>
        <taxon>Chimaeriformes</taxon>
        <taxon>Callorhinchidae</taxon>
        <taxon>Callorhinchus</taxon>
    </lineage>
</organism>
<name>V9KM62_CALMI</name>
<evidence type="ECO:0000256" key="4">
    <source>
        <dbReference type="SAM" id="MobiDB-lite"/>
    </source>
</evidence>
<dbReference type="Gene3D" id="6.10.250.2420">
    <property type="match status" value="1"/>
</dbReference>
<proteinExistence type="evidence at transcript level"/>
<dbReference type="GO" id="GO:0016459">
    <property type="term" value="C:myosin complex"/>
    <property type="evidence" value="ECO:0007669"/>
    <property type="project" value="InterPro"/>
</dbReference>
<feature type="region of interest" description="Disordered" evidence="4">
    <location>
        <begin position="136"/>
        <end position="194"/>
    </location>
</feature>
<dbReference type="AlphaFoldDB" id="V9KM62"/>
<feature type="region of interest" description="Disordered" evidence="4">
    <location>
        <begin position="507"/>
        <end position="550"/>
    </location>
</feature>
<accession>V9KM62</accession>
<dbReference type="EMBL" id="JW867094">
    <property type="protein sequence ID" value="AFO99611.1"/>
    <property type="molecule type" value="mRNA"/>
</dbReference>
<dbReference type="PANTHER" id="PTHR46292:SF1">
    <property type="entry name" value="COILED-COIL DOMAIN-CONTAINING PROTEIN 102A"/>
    <property type="match status" value="1"/>
</dbReference>
<keyword evidence="1 3" id="KW-0175">Coiled coil</keyword>
<feature type="compositionally biased region" description="Polar residues" evidence="4">
    <location>
        <begin position="13"/>
        <end position="30"/>
    </location>
</feature>
<reference evidence="6" key="1">
    <citation type="journal article" date="2014" name="Nature">
        <title>Elephant shark genome provides unique insights into gnathostome evolution.</title>
        <authorList>
            <consortium name="International Elephant Shark Genome Sequencing Consortium"/>
            <person name="Venkatesh B."/>
            <person name="Lee A.P."/>
            <person name="Ravi V."/>
            <person name="Maurya A.K."/>
            <person name="Lian M.M."/>
            <person name="Swann J.B."/>
            <person name="Ohta Y."/>
            <person name="Flajnik M.F."/>
            <person name="Sutoh Y."/>
            <person name="Kasahara M."/>
            <person name="Hoon S."/>
            <person name="Gangu V."/>
            <person name="Roy S.W."/>
            <person name="Irimia M."/>
            <person name="Korzh V."/>
            <person name="Kondrychyn I."/>
            <person name="Lim Z.W."/>
            <person name="Tay B.H."/>
            <person name="Tohari S."/>
            <person name="Kong K.W."/>
            <person name="Ho S."/>
            <person name="Lorente-Galdos B."/>
            <person name="Quilez J."/>
            <person name="Marques-Bonet T."/>
            <person name="Raney B.J."/>
            <person name="Ingham P.W."/>
            <person name="Tay A."/>
            <person name="Hillier L.W."/>
            <person name="Minx P."/>
            <person name="Boehm T."/>
            <person name="Wilson R.K."/>
            <person name="Brenner S."/>
            <person name="Warren W.C."/>
        </authorList>
    </citation>
    <scope>NUCLEOTIDE SEQUENCE</scope>
    <source>
        <tissue evidence="6">Brain</tissue>
    </source>
</reference>